<name>A0AAN8ZZM2_HALRR</name>
<feature type="non-terminal residue" evidence="1">
    <location>
        <position position="1"/>
    </location>
</feature>
<sequence>DLVGESTSPDNALDFSFTIFLIDAKDGDTISVGVGLLIGTSSIWTAMQNITVTAGSLTPAPGNPSAWVAETISNTTVDVNGTVTFGARATIPTGANALVDCTITGDADSVVCGVSYGEVGYDIAYLPDLSELVVFTTPDATFQVNINSTGGTSNDIVFEVSVHYYSSPGSVTMTCAGGLSETFTATAGNTALLDMTGETASIAADTTWYLGSQAGMEVTLQFPVNSISYDPLVLESASDLSITGWGAKVCKVEVMSAGKGVPCIAGQMSTINQNALSQKA</sequence>
<proteinExistence type="predicted"/>
<dbReference type="AlphaFoldDB" id="A0AAN8ZZM2"/>
<protein>
    <submittedName>
        <fullName evidence="1">Uncharacterized protein</fullName>
    </submittedName>
</protein>
<accession>A0AAN8ZZM2</accession>
<organism evidence="1 2">
    <name type="scientific">Halocaridina rubra</name>
    <name type="common">Hawaiian red shrimp</name>
    <dbReference type="NCBI Taxonomy" id="373956"/>
    <lineage>
        <taxon>Eukaryota</taxon>
        <taxon>Metazoa</taxon>
        <taxon>Ecdysozoa</taxon>
        <taxon>Arthropoda</taxon>
        <taxon>Crustacea</taxon>
        <taxon>Multicrustacea</taxon>
        <taxon>Malacostraca</taxon>
        <taxon>Eumalacostraca</taxon>
        <taxon>Eucarida</taxon>
        <taxon>Decapoda</taxon>
        <taxon>Pleocyemata</taxon>
        <taxon>Caridea</taxon>
        <taxon>Atyoidea</taxon>
        <taxon>Atyidae</taxon>
        <taxon>Halocaridina</taxon>
    </lineage>
</organism>
<dbReference type="Proteomes" id="UP001381693">
    <property type="component" value="Unassembled WGS sequence"/>
</dbReference>
<evidence type="ECO:0000313" key="1">
    <source>
        <dbReference type="EMBL" id="KAK7069683.1"/>
    </source>
</evidence>
<comment type="caution">
    <text evidence="1">The sequence shown here is derived from an EMBL/GenBank/DDBJ whole genome shotgun (WGS) entry which is preliminary data.</text>
</comment>
<gene>
    <name evidence="1" type="ORF">SK128_020967</name>
</gene>
<reference evidence="1 2" key="1">
    <citation type="submission" date="2023-11" db="EMBL/GenBank/DDBJ databases">
        <title>Halocaridina rubra genome assembly.</title>
        <authorList>
            <person name="Smith C."/>
        </authorList>
    </citation>
    <scope>NUCLEOTIDE SEQUENCE [LARGE SCALE GENOMIC DNA]</scope>
    <source>
        <strain evidence="1">EP-1</strain>
        <tissue evidence="1">Whole</tissue>
    </source>
</reference>
<dbReference type="EMBL" id="JAXCGZ010015962">
    <property type="protein sequence ID" value="KAK7069683.1"/>
    <property type="molecule type" value="Genomic_DNA"/>
</dbReference>
<evidence type="ECO:0000313" key="2">
    <source>
        <dbReference type="Proteomes" id="UP001381693"/>
    </source>
</evidence>
<keyword evidence="2" id="KW-1185">Reference proteome</keyword>